<reference evidence="5" key="1">
    <citation type="submission" date="2021-02" db="EMBL/GenBank/DDBJ databases">
        <authorList>
            <person name="Dougan E. K."/>
            <person name="Rhodes N."/>
            <person name="Thang M."/>
            <person name="Chan C."/>
        </authorList>
    </citation>
    <scope>NUCLEOTIDE SEQUENCE</scope>
</reference>
<name>A0A813KDD9_POLGL</name>
<evidence type="ECO:0000256" key="3">
    <source>
        <dbReference type="ARBA" id="ARBA00023315"/>
    </source>
</evidence>
<dbReference type="Proteomes" id="UP000626109">
    <property type="component" value="Unassembled WGS sequence"/>
</dbReference>
<evidence type="ECO:0000256" key="4">
    <source>
        <dbReference type="SAM" id="MobiDB-lite"/>
    </source>
</evidence>
<dbReference type="GO" id="GO:0005737">
    <property type="term" value="C:cytoplasm"/>
    <property type="evidence" value="ECO:0007669"/>
    <property type="project" value="TreeGrafter"/>
</dbReference>
<dbReference type="SUPFAM" id="SSF55729">
    <property type="entry name" value="Acyl-CoA N-acyltransferases (Nat)"/>
    <property type="match status" value="1"/>
</dbReference>
<evidence type="ECO:0000313" key="5">
    <source>
        <dbReference type="EMBL" id="CAE8701169.1"/>
    </source>
</evidence>
<evidence type="ECO:0008006" key="7">
    <source>
        <dbReference type="Google" id="ProtNLM"/>
    </source>
</evidence>
<dbReference type="GO" id="GO:0030163">
    <property type="term" value="P:protein catabolic process"/>
    <property type="evidence" value="ECO:0007669"/>
    <property type="project" value="InterPro"/>
</dbReference>
<feature type="region of interest" description="Disordered" evidence="4">
    <location>
        <begin position="1"/>
        <end position="86"/>
    </location>
</feature>
<dbReference type="InterPro" id="IPR004616">
    <property type="entry name" value="Leu/Phe-tRNA_Trfase"/>
</dbReference>
<organism evidence="5 6">
    <name type="scientific">Polarella glacialis</name>
    <name type="common">Dinoflagellate</name>
    <dbReference type="NCBI Taxonomy" id="89957"/>
    <lineage>
        <taxon>Eukaryota</taxon>
        <taxon>Sar</taxon>
        <taxon>Alveolata</taxon>
        <taxon>Dinophyceae</taxon>
        <taxon>Suessiales</taxon>
        <taxon>Suessiaceae</taxon>
        <taxon>Polarella</taxon>
    </lineage>
</organism>
<keyword evidence="2" id="KW-0808">Transferase</keyword>
<dbReference type="Gene3D" id="3.40.630.70">
    <property type="entry name" value="Leucyl/phenylalanyl-tRNA-protein transferase, C-terminal domain"/>
    <property type="match status" value="1"/>
</dbReference>
<evidence type="ECO:0000313" key="6">
    <source>
        <dbReference type="Proteomes" id="UP000626109"/>
    </source>
</evidence>
<feature type="compositionally biased region" description="Basic and acidic residues" evidence="4">
    <location>
        <begin position="71"/>
        <end position="86"/>
    </location>
</feature>
<dbReference type="InterPro" id="IPR042203">
    <property type="entry name" value="Leu/Phe-tRNA_Trfase_C"/>
</dbReference>
<gene>
    <name evidence="5" type="ORF">PGLA2088_LOCUS31917</name>
</gene>
<protein>
    <recommendedName>
        <fullName evidence="7">Arginyltransferase</fullName>
    </recommendedName>
</protein>
<dbReference type="PANTHER" id="PTHR30098">
    <property type="entry name" value="LEUCYL/PHENYLALANYL-TRNA--PROTEIN TRANSFERASE"/>
    <property type="match status" value="1"/>
</dbReference>
<comment type="caution">
    <text evidence="5">The sequence shown here is derived from an EMBL/GenBank/DDBJ whole genome shotgun (WGS) entry which is preliminary data.</text>
</comment>
<feature type="compositionally biased region" description="Basic and acidic residues" evidence="4">
    <location>
        <begin position="39"/>
        <end position="55"/>
    </location>
</feature>
<accession>A0A813KDD9</accession>
<dbReference type="GO" id="GO:0008914">
    <property type="term" value="F:leucyl-tRNA--protein transferase activity"/>
    <property type="evidence" value="ECO:0007669"/>
    <property type="project" value="InterPro"/>
</dbReference>
<keyword evidence="1" id="KW-0963">Cytoplasm</keyword>
<dbReference type="PANTHER" id="PTHR30098:SF2">
    <property type="entry name" value="LEUCYL_PHENYLALANYL-TRNA--PROTEIN TRANSFERASE"/>
    <property type="match status" value="1"/>
</dbReference>
<evidence type="ECO:0000256" key="1">
    <source>
        <dbReference type="ARBA" id="ARBA00022490"/>
    </source>
</evidence>
<sequence>MGTQLQKTDPAVAQGTKDDPRPSVRQSFEDFPADVQAMIREKQKAKAEKKAKSSRQEASQLPSALEGESPELEKDSAKRGRTHEPRRSKITMDEYFGACRAGCFYDPSLAATEASVELLLGLDFAQVVAHDRRGGEIKLSDFNYFQFAGSDDEVWNPTLMARLAYEGFFTITSRARRGGDASKRDPLPELQPFYGVLDWPDLNRSKHVKKALRRAAESRSSAHPYHLYCSRNQKGCYELLDRYQQDKHGENWMTPKYFEVMQRASQDASINFRLHTIELYDSSLDSVEAAPSMVAGEIGYSVGRVYTSLSGFSLRDADGVGWIQLACLGKWLEHHGYAFWSLGHCYSPQMEYKRQLGHRIFTRAEFLERLKEQRGPFRGKSDFAPLADGAAFELEAAQPLRDKEP</sequence>
<proteinExistence type="predicted"/>
<evidence type="ECO:0000256" key="2">
    <source>
        <dbReference type="ARBA" id="ARBA00022679"/>
    </source>
</evidence>
<dbReference type="AlphaFoldDB" id="A0A813KDD9"/>
<dbReference type="EMBL" id="CAJNNW010029695">
    <property type="protein sequence ID" value="CAE8701169.1"/>
    <property type="molecule type" value="Genomic_DNA"/>
</dbReference>
<keyword evidence="3" id="KW-0012">Acyltransferase</keyword>
<dbReference type="InterPro" id="IPR016181">
    <property type="entry name" value="Acyl_CoA_acyltransferase"/>
</dbReference>